<reference evidence="8" key="1">
    <citation type="journal article" date="2019" name="Int. J. Syst. Evol. Microbiol.">
        <title>The Global Catalogue of Microorganisms (GCM) 10K type strain sequencing project: providing services to taxonomists for standard genome sequencing and annotation.</title>
        <authorList>
            <consortium name="The Broad Institute Genomics Platform"/>
            <consortium name="The Broad Institute Genome Sequencing Center for Infectious Disease"/>
            <person name="Wu L."/>
            <person name="Ma J."/>
        </authorList>
    </citation>
    <scope>NUCLEOTIDE SEQUENCE [LARGE SCALE GENOMIC DNA]</scope>
    <source>
        <strain evidence="8">JCM 32148</strain>
    </source>
</reference>
<dbReference type="PRINTS" id="PR00368">
    <property type="entry name" value="FADPNR"/>
</dbReference>
<dbReference type="Pfam" id="PF07992">
    <property type="entry name" value="Pyr_redox_2"/>
    <property type="match status" value="1"/>
</dbReference>
<dbReference type="PANTHER" id="PTHR43014:SF4">
    <property type="entry name" value="PYRIDINE NUCLEOTIDE-DISULFIDE OXIDOREDUCTASE RCLA-RELATED"/>
    <property type="match status" value="1"/>
</dbReference>
<name>A0ABW3A1Y2_9ACTN</name>
<gene>
    <name evidence="7" type="ORF">ACFQZ8_13490</name>
</gene>
<comment type="caution">
    <text evidence="7">The sequence shown here is derived from an EMBL/GenBank/DDBJ whole genome shotgun (WGS) entry which is preliminary data.</text>
</comment>
<evidence type="ECO:0000313" key="8">
    <source>
        <dbReference type="Proteomes" id="UP001597053"/>
    </source>
</evidence>
<dbReference type="InterPro" id="IPR001100">
    <property type="entry name" value="Pyr_nuc-diS_OxRdtase"/>
</dbReference>
<dbReference type="GO" id="GO:0016491">
    <property type="term" value="F:oxidoreductase activity"/>
    <property type="evidence" value="ECO:0007669"/>
    <property type="project" value="UniProtKB-KW"/>
</dbReference>
<keyword evidence="8" id="KW-1185">Reference proteome</keyword>
<dbReference type="EMBL" id="JBHTHM010000598">
    <property type="protein sequence ID" value="MFD0784916.1"/>
    <property type="molecule type" value="Genomic_DNA"/>
</dbReference>
<dbReference type="PRINTS" id="PR00411">
    <property type="entry name" value="PNDRDTASEI"/>
</dbReference>
<evidence type="ECO:0000259" key="5">
    <source>
        <dbReference type="Pfam" id="PF02852"/>
    </source>
</evidence>
<evidence type="ECO:0000256" key="3">
    <source>
        <dbReference type="ARBA" id="ARBA00022630"/>
    </source>
</evidence>
<keyword evidence="4" id="KW-0274">FAD</keyword>
<dbReference type="Proteomes" id="UP001597053">
    <property type="component" value="Unassembled WGS sequence"/>
</dbReference>
<evidence type="ECO:0000256" key="4">
    <source>
        <dbReference type="ARBA" id="ARBA00022827"/>
    </source>
</evidence>
<feature type="domain" description="Pyridine nucleotide-disulphide oxidoreductase dimerisation" evidence="5">
    <location>
        <begin position="344"/>
        <end position="453"/>
    </location>
</feature>
<dbReference type="InterPro" id="IPR036188">
    <property type="entry name" value="FAD/NAD-bd_sf"/>
</dbReference>
<protein>
    <submittedName>
        <fullName evidence="7">Dihydrolipoyl dehydrogenase family protein</fullName>
        <ecNumber evidence="7">1.-.-.-</ecNumber>
    </submittedName>
</protein>
<comment type="similarity">
    <text evidence="2">Belongs to the class-I pyridine nucleotide-disulfide oxidoreductase family.</text>
</comment>
<evidence type="ECO:0000259" key="6">
    <source>
        <dbReference type="Pfam" id="PF07992"/>
    </source>
</evidence>
<dbReference type="Gene3D" id="3.50.50.60">
    <property type="entry name" value="FAD/NAD(P)-binding domain"/>
    <property type="match status" value="2"/>
</dbReference>
<dbReference type="InterPro" id="IPR023753">
    <property type="entry name" value="FAD/NAD-binding_dom"/>
</dbReference>
<dbReference type="SUPFAM" id="SSF55424">
    <property type="entry name" value="FAD/NAD-linked reductases, dimerisation (C-terminal) domain"/>
    <property type="match status" value="1"/>
</dbReference>
<sequence length="465" mass="49994">MVSTSSTLKADVLIIGFGKGGKTAAAILGRSGRRVVLVEQSERMYGGTCPNVGCVPTKGLVHRSQRRRPEDPAQDWYARSVQEVQETREVMRRGNFDTLNSIDTVTVITGRATFADPHTVTVVTRDEQLSVTAETILVNTGSEPVVPDIPGLAASRYNVSSTELIETAVLPERLAIIGGGYLGIEFAAIYRRFGSQVTLLERSDRIFGHEDDDVAAVATHILVDEGIHIVTAARVTEVRDGGSEATIVYDKDGEQHTVEVDAILAAAGRAPATRDLNLEAAGVRTTRTGAVEVDEHLRTSQPHIFALGDVRGGPQFTYLSLDDSRVVLDQLTGEGRRSTADRVVPRTLFMTPPLATVGLTEREAREAGHRVKIARAAVAEIVAMPRAYAVEETRGVMKFVIDAGTDRILGAALLSIDAQELINTVALAMRHGVTAAELRDAVYTHPSSTEAFNGVLATIVRTDGP</sequence>
<dbReference type="InterPro" id="IPR004099">
    <property type="entry name" value="Pyr_nucl-diS_OxRdtase_dimer"/>
</dbReference>
<dbReference type="PANTHER" id="PTHR43014">
    <property type="entry name" value="MERCURIC REDUCTASE"/>
    <property type="match status" value="1"/>
</dbReference>
<feature type="domain" description="FAD/NAD(P)-binding" evidence="6">
    <location>
        <begin position="11"/>
        <end position="318"/>
    </location>
</feature>
<proteinExistence type="inferred from homology"/>
<dbReference type="EC" id="1.-.-.-" evidence="7"/>
<dbReference type="SUPFAM" id="SSF51905">
    <property type="entry name" value="FAD/NAD(P)-binding domain"/>
    <property type="match status" value="1"/>
</dbReference>
<dbReference type="InterPro" id="IPR016156">
    <property type="entry name" value="FAD/NAD-linked_Rdtase_dimer_sf"/>
</dbReference>
<comment type="cofactor">
    <cofactor evidence="1">
        <name>FAD</name>
        <dbReference type="ChEBI" id="CHEBI:57692"/>
    </cofactor>
</comment>
<accession>A0ABW3A1Y2</accession>
<organism evidence="7 8">
    <name type="scientific">Micromonospora azadirachtae</name>
    <dbReference type="NCBI Taxonomy" id="1970735"/>
    <lineage>
        <taxon>Bacteria</taxon>
        <taxon>Bacillati</taxon>
        <taxon>Actinomycetota</taxon>
        <taxon>Actinomycetes</taxon>
        <taxon>Micromonosporales</taxon>
        <taxon>Micromonosporaceae</taxon>
        <taxon>Micromonospora</taxon>
    </lineage>
</organism>
<dbReference type="PIRSF" id="PIRSF000350">
    <property type="entry name" value="Mercury_reductase_MerA"/>
    <property type="match status" value="1"/>
</dbReference>
<keyword evidence="7" id="KW-0560">Oxidoreductase</keyword>
<evidence type="ECO:0000256" key="2">
    <source>
        <dbReference type="ARBA" id="ARBA00007532"/>
    </source>
</evidence>
<evidence type="ECO:0000256" key="1">
    <source>
        <dbReference type="ARBA" id="ARBA00001974"/>
    </source>
</evidence>
<dbReference type="Gene3D" id="3.30.390.30">
    <property type="match status" value="1"/>
</dbReference>
<dbReference type="Pfam" id="PF02852">
    <property type="entry name" value="Pyr_redox_dim"/>
    <property type="match status" value="1"/>
</dbReference>
<evidence type="ECO:0000313" key="7">
    <source>
        <dbReference type="EMBL" id="MFD0784916.1"/>
    </source>
</evidence>
<keyword evidence="3" id="KW-0285">Flavoprotein</keyword>